<feature type="region of interest" description="Disordered" evidence="1">
    <location>
        <begin position="336"/>
        <end position="364"/>
    </location>
</feature>
<dbReference type="KEGG" id="tpol:Mal48_26500"/>
<organism evidence="2 3">
    <name type="scientific">Thalassoglobus polymorphus</name>
    <dbReference type="NCBI Taxonomy" id="2527994"/>
    <lineage>
        <taxon>Bacteria</taxon>
        <taxon>Pseudomonadati</taxon>
        <taxon>Planctomycetota</taxon>
        <taxon>Planctomycetia</taxon>
        <taxon>Planctomycetales</taxon>
        <taxon>Planctomycetaceae</taxon>
        <taxon>Thalassoglobus</taxon>
    </lineage>
</organism>
<dbReference type="Gene3D" id="3.40.50.150">
    <property type="entry name" value="Vaccinia Virus protein VP39"/>
    <property type="match status" value="1"/>
</dbReference>
<dbReference type="EMBL" id="CP036267">
    <property type="protein sequence ID" value="QDT33397.1"/>
    <property type="molecule type" value="Genomic_DNA"/>
</dbReference>
<dbReference type="SUPFAM" id="SSF53335">
    <property type="entry name" value="S-adenosyl-L-methionine-dependent methyltransferases"/>
    <property type="match status" value="1"/>
</dbReference>
<keyword evidence="2" id="KW-0489">Methyltransferase</keyword>
<dbReference type="InterPro" id="IPR029063">
    <property type="entry name" value="SAM-dependent_MTases_sf"/>
</dbReference>
<sequence length="364" mass="41217">MNGFSLSEKPVQEFKYTVNKFAFRLEVTMNWKVKAHLLAALSRIPAGSWIYHSLQRVAGTNRLQLDRDLKRAFELVQLVQESERSVEGARVLEVGTGWRPLVPFVFSLAGAEQVHTIDVNPWLTHAYAIETWTALQPRLEEIAAEVNCPIADVEQRYHSVDAHAQSLPKFLEQLNITYCYPGDARSTGLESESVDLIVSSNVLEHIPLDLQTDIHKESHRILKSDGISAHRFNPQDHYSTVDSSITHANFLSMSAEEWNWYGGSGLAYHNRLRSRDYREMFEQAGFALPVCRERIDQRSLAAIQSGTLVVHDEFSKYTPEELSVDYMWVVAEKQSAKPPVTALSQETASAEPATREQRHEPTVG</sequence>
<dbReference type="GO" id="GO:0008168">
    <property type="term" value="F:methyltransferase activity"/>
    <property type="evidence" value="ECO:0007669"/>
    <property type="project" value="UniProtKB-KW"/>
</dbReference>
<gene>
    <name evidence="2" type="ORF">Mal48_26500</name>
</gene>
<dbReference type="Pfam" id="PF13489">
    <property type="entry name" value="Methyltransf_23"/>
    <property type="match status" value="1"/>
</dbReference>
<name>A0A517QP85_9PLAN</name>
<protein>
    <submittedName>
        <fullName evidence="2">Methyltransferase domain protein</fullName>
    </submittedName>
</protein>
<evidence type="ECO:0000256" key="1">
    <source>
        <dbReference type="SAM" id="MobiDB-lite"/>
    </source>
</evidence>
<accession>A0A517QP85</accession>
<evidence type="ECO:0000313" key="3">
    <source>
        <dbReference type="Proteomes" id="UP000315724"/>
    </source>
</evidence>
<feature type="compositionally biased region" description="Basic and acidic residues" evidence="1">
    <location>
        <begin position="353"/>
        <end position="364"/>
    </location>
</feature>
<dbReference type="OrthoDB" id="8210690at2"/>
<dbReference type="Proteomes" id="UP000315724">
    <property type="component" value="Chromosome"/>
</dbReference>
<keyword evidence="2" id="KW-0808">Transferase</keyword>
<reference evidence="2 3" key="1">
    <citation type="submission" date="2019-02" db="EMBL/GenBank/DDBJ databases">
        <title>Deep-cultivation of Planctomycetes and their phenomic and genomic characterization uncovers novel biology.</title>
        <authorList>
            <person name="Wiegand S."/>
            <person name="Jogler M."/>
            <person name="Boedeker C."/>
            <person name="Pinto D."/>
            <person name="Vollmers J."/>
            <person name="Rivas-Marin E."/>
            <person name="Kohn T."/>
            <person name="Peeters S.H."/>
            <person name="Heuer A."/>
            <person name="Rast P."/>
            <person name="Oberbeckmann S."/>
            <person name="Bunk B."/>
            <person name="Jeske O."/>
            <person name="Meyerdierks A."/>
            <person name="Storesund J.E."/>
            <person name="Kallscheuer N."/>
            <person name="Luecker S."/>
            <person name="Lage O.M."/>
            <person name="Pohl T."/>
            <person name="Merkel B.J."/>
            <person name="Hornburger P."/>
            <person name="Mueller R.-W."/>
            <person name="Bruemmer F."/>
            <person name="Labrenz M."/>
            <person name="Spormann A.M."/>
            <person name="Op den Camp H."/>
            <person name="Overmann J."/>
            <person name="Amann R."/>
            <person name="Jetten M.S.M."/>
            <person name="Mascher T."/>
            <person name="Medema M.H."/>
            <person name="Devos D.P."/>
            <person name="Kaster A.-K."/>
            <person name="Ovreas L."/>
            <person name="Rohde M."/>
            <person name="Galperin M.Y."/>
            <person name="Jogler C."/>
        </authorList>
    </citation>
    <scope>NUCLEOTIDE SEQUENCE [LARGE SCALE GENOMIC DNA]</scope>
    <source>
        <strain evidence="2 3">Mal48</strain>
    </source>
</reference>
<dbReference type="GO" id="GO:0032259">
    <property type="term" value="P:methylation"/>
    <property type="evidence" value="ECO:0007669"/>
    <property type="project" value="UniProtKB-KW"/>
</dbReference>
<evidence type="ECO:0000313" key="2">
    <source>
        <dbReference type="EMBL" id="QDT33397.1"/>
    </source>
</evidence>
<proteinExistence type="predicted"/>
<keyword evidence="3" id="KW-1185">Reference proteome</keyword>
<dbReference type="AlphaFoldDB" id="A0A517QP85"/>